<comment type="cofactor">
    <cofactor evidence="1">
        <name>pantetheine 4'-phosphate</name>
        <dbReference type="ChEBI" id="CHEBI:47942"/>
    </cofactor>
</comment>
<dbReference type="Pfam" id="PF00501">
    <property type="entry name" value="AMP-binding"/>
    <property type="match status" value="1"/>
</dbReference>
<accession>A0A7T2W064</accession>
<dbReference type="Gene3D" id="1.10.1200.10">
    <property type="entry name" value="ACP-like"/>
    <property type="match status" value="2"/>
</dbReference>
<dbReference type="Pfam" id="PF13193">
    <property type="entry name" value="AMP-binding_C"/>
    <property type="match status" value="1"/>
</dbReference>
<dbReference type="InterPro" id="IPR036736">
    <property type="entry name" value="ACP-like_sf"/>
</dbReference>
<dbReference type="Gene3D" id="3.40.47.10">
    <property type="match status" value="1"/>
</dbReference>
<evidence type="ECO:0000313" key="11">
    <source>
        <dbReference type="EMBL" id="QPS09027.1"/>
    </source>
</evidence>
<dbReference type="SMART" id="SM00825">
    <property type="entry name" value="PKS_KS"/>
    <property type="match status" value="1"/>
</dbReference>
<sequence length="2652" mass="280695">MTLPRDEDIAIVGAACRFPGGVHDLDSYWALLQAGRDALAPVPPQRWDQAALFDADPEAAGKSYAAEAGFVEEVDRFDAGFFAIAPDEAAAMDPQHRLLLETAWHALESAALAPDAAFGARTGLFVGLCSDDYAQLSLQMHELPAASMHQQLGGMRALAAGRVAYHLNLQGPVMQLDTTCASSLLAVHQACRSLRSGETDCALAGGVNLLLSPAPMVALSRLRALSLSQRCRAFDAAADGYARGEGVALVVLKRLADAQRAGDPVIAVIRGSAVNHDGASNGLTAPNGLAQERVIAAALRDAALQPSQVSYVEAHGTGTLMGDPIEVGALARAYGPARGVASAPLWIGSAKSNIGHLEAAAGMAGLLKLCAALQHRQLPASLHVQRLNPHVPWDRIPVRVLTERQDWSAPRRAAVSAFGLSGTNVHMVLEEAPADAAAQPPAGAPPALCLLPLSACTPEALQALARRYRDRMAEGGGTDLCTLCFSTATGRKALPQRLLLAADSLAQAVARLDAWLAAPAAATGVWTDAAALDAGALPAALRDAGQAWLRRKPVDWAACFPGHQGRRCALPRYPFARERHWLARQWPFAGAAVPQAASNLAYALQWQPWSATPGAQAPACLLLSADTARAQALARALQAQGAPFVAHATVQSLPQDSQAGHCVWLAPEGQALEAVLDELAAVAQWVQAQPAALRMWVVTGQAWADAPDLNSAAIWGWARSVRLELGPRWGGLVDLPAGEDRQPLDALAACLASTTAEDEFAIRAAGRAVEVPRLDAAPPPAAAAAFACDPAGSYLLTGGLGALGMALAQELVQAGARHLVLASREGPQRLLRDAACAGRVATWRARGVAVDVLGLDVSRADAVADCLAQLARDGRRLKGIVHAAGALDQAGLSELGRDGAWGVGWRAKVDGARHLDRLSRAAALDFFWLCSSVTALWGMRTLAAYGAGNAFLDAIAAQRRAQGLAGLSLRLGRLEIAGLMSDSDAAVLDAIGIAPMRLPALMAGIRQAAGAADAVATLVSADWPRFVRHRREQGAATLFERLATGPAEPAEPAEAPAVAPGATHPAGERRDWLARTLAEAMKLPVARIEEASNLFELGLNSVMSVLVRQRLEAAWGLRTAPTLLFEQPSLDALCAWLDARLQAPVPVPMPAVPAVPVAAAAPRTVFLFSGQGSIHAGMGRSFYAGEPGFRRTVDACCAQLQAEFGLDLRERLFSTDPEALAHTGEAQPALFVIGLALARMWEAQGVRADLLIGHSVGEFAAACLAGVFSQSDALRLVMARARLMQALPEDGGMCAVFAAPQALDGVLARWPQLSLAAVNAPRQVVLSGERRALADCVQALQQAGLVCQPLSVRHAFHSPSMQPMREAFAAVARTLAYQRPQRALISTVSGRRAGDDMAGADYWVRHVEATVQFADALRLALHEGAGRFIEIGPRSALTGLAQEIVAESGDQATAGHAGDASPRHQFLATLAREEGAFEAWQAALAALRPAATALPVLVPEPAQRHQPFPMTPMQHAYWLGRHAAVAGGQVAIHMYLELDVPALDVARMERAWNALVARHDMLRAIARPDGSQQVLAEVPAVVLACHDASGADAAQREAHLASVRAALSHRNAALDRWPLFELRVTHLPEAVSRLHFSLDGWCLDGWSYQILFHELHRLYTDPQAALRPLGLGFRDYVLGLRALEQGPAHAQAWQRWQQRLPQLPPPPRLPLCGAGDPTGGAAGGAVGARPGFGRWQRQLDRTVFAGLQQRAARHSLTAATAMLAAYGRVLSRWSESTDLTLNVPRFNRQPLHPDVPRLVGEFASFTLLAVRRRAGEDFATQARGLQAQLWEDMEGLPVAGVTLLRELNRLHRLQALEEGAEPAAAGAPVLMPFVFTNMPEEELDGEHIGLLDAWGDDGRVNDFITQTPQVWIDCQYHLRDGGLFVFWDALQAQFAPGLLDTLFDAYVGLLQRLASDDAAWTAIDPLPLPPLQAQVRERVNGLVAALAPDRLHARFVRSARQHPERPAVLGQGAAMSYGELHVQVRDIAARILQALGRRPDAAPAPVVAVVMPKGWQQVAGVLAVLAAGAVVLPLDADLPAARLAWMLGDAGADLVLVRAQGPAGLADPADPGLPQLVVEDRLTHSDAGTDWPVRPHDGLACIIYTSGSSGEPKGARIGEPGLVNAIDYTLQRFGIDHQARLLALTPLHHDMACFDLFGALSVGAAIVMPEPAGARDPGRWLQLMRSHGVSVWNSVPAMLEMLLSHARADEALARQACTRLATVFLGGDWIALTLPARLRQLSPAAQVVSVGGPTETTLWNVMHAVEGVAPHWRSIPYGRPIANTRYHVLDALLEERPDGVVGEMHVCGVGVARGYVGDPARSAAAFLRHPRTGEPMYRTGDLGRYGADGTLEFMGRRDRQVKISGVRIEPAEVEAALLRHPGVAAAAVVIAGEGARRQLAAAWVAHAGLAPQAEALRGHAAAVLPPALRPAVWLPLPALPLTANGKVDRRAIAALALAQTALARPAAAPGQALAPRMSAVQQHITALWAELLQRPGVGLGENFFEAGGNSLLATELFVRLKQAYPQLASVVTLYEHPTVEALAAHLQPGAAPPLSGGALPAAASRGERRRALHRGVATPGVATPGVPTPTPSDSPPAGATGALPSIHLPLLP</sequence>
<dbReference type="PROSITE" id="PS50075">
    <property type="entry name" value="CARRIER"/>
    <property type="match status" value="2"/>
</dbReference>
<dbReference type="CDD" id="cd00833">
    <property type="entry name" value="PKS"/>
    <property type="match status" value="1"/>
</dbReference>
<dbReference type="Gene3D" id="3.30.559.30">
    <property type="entry name" value="Nonribosomal peptide synthetase, condensation domain"/>
    <property type="match status" value="1"/>
</dbReference>
<dbReference type="PANTHER" id="PTHR43775">
    <property type="entry name" value="FATTY ACID SYNTHASE"/>
    <property type="match status" value="1"/>
</dbReference>
<dbReference type="InterPro" id="IPR016036">
    <property type="entry name" value="Malonyl_transacylase_ACP-bd"/>
</dbReference>
<dbReference type="InterPro" id="IPR014031">
    <property type="entry name" value="Ketoacyl_synth_C"/>
</dbReference>
<dbReference type="SUPFAM" id="SSF53901">
    <property type="entry name" value="Thiolase-like"/>
    <property type="match status" value="1"/>
</dbReference>
<evidence type="ECO:0000313" key="12">
    <source>
        <dbReference type="Proteomes" id="UP000594778"/>
    </source>
</evidence>
<evidence type="ECO:0000256" key="6">
    <source>
        <dbReference type="ARBA" id="ARBA00029443"/>
    </source>
</evidence>
<feature type="compositionally biased region" description="Low complexity" evidence="8">
    <location>
        <begin position="2615"/>
        <end position="2625"/>
    </location>
</feature>
<reference evidence="11 12" key="1">
    <citation type="submission" date="2020-12" db="EMBL/GenBank/DDBJ databases">
        <title>FDA dAtabase for Regulatory Grade micrObial Sequences (FDA-ARGOS): Supporting development and validation of Infectious Disease Dx tests.</title>
        <authorList>
            <person name="Sproer C."/>
            <person name="Gronow S."/>
            <person name="Severitt S."/>
            <person name="Schroder I."/>
            <person name="Tallon L."/>
            <person name="Sadzewicz L."/>
            <person name="Zhao X."/>
            <person name="Boylan J."/>
            <person name="Ott S."/>
            <person name="Bowen H."/>
            <person name="Vavikolanu K."/>
            <person name="Mehta A."/>
            <person name="Aluvathingal J."/>
            <person name="Nadendla S."/>
            <person name="Lowell S."/>
            <person name="Myers T."/>
            <person name="Yan Y."/>
            <person name="Sichtig H."/>
        </authorList>
    </citation>
    <scope>NUCLEOTIDE SEQUENCE [LARGE SCALE GENOMIC DNA]</scope>
    <source>
        <strain evidence="11 12">FDAARGOS_909</strain>
    </source>
</reference>
<dbReference type="Pfam" id="PF00698">
    <property type="entry name" value="Acyl_transf_1"/>
    <property type="match status" value="1"/>
</dbReference>
<dbReference type="InterPro" id="IPR000873">
    <property type="entry name" value="AMP-dep_synth/lig_dom"/>
</dbReference>
<comment type="function">
    <text evidence="7">Involved in production of the polyketide antibiotic thailandamide.</text>
</comment>
<evidence type="ECO:0000259" key="10">
    <source>
        <dbReference type="PROSITE" id="PS52004"/>
    </source>
</evidence>
<dbReference type="RefSeq" id="WP_197956105.1">
    <property type="nucleotide sequence ID" value="NZ_CP065668.1"/>
</dbReference>
<dbReference type="Pfam" id="PF00668">
    <property type="entry name" value="Condensation"/>
    <property type="match status" value="1"/>
</dbReference>
<dbReference type="InterPro" id="IPR045851">
    <property type="entry name" value="AMP-bd_C_sf"/>
</dbReference>
<dbReference type="SMART" id="SM00827">
    <property type="entry name" value="PKS_AT"/>
    <property type="match status" value="1"/>
</dbReference>
<feature type="domain" description="Carrier" evidence="9">
    <location>
        <begin position="2515"/>
        <end position="2590"/>
    </location>
</feature>
<dbReference type="Pfam" id="PF00109">
    <property type="entry name" value="ketoacyl-synt"/>
    <property type="match status" value="1"/>
</dbReference>
<dbReference type="InterPro" id="IPR016035">
    <property type="entry name" value="Acyl_Trfase/lysoPLipase"/>
</dbReference>
<dbReference type="InterPro" id="IPR020841">
    <property type="entry name" value="PKS_Beta-ketoAc_synthase_dom"/>
</dbReference>
<dbReference type="SUPFAM" id="SSF47336">
    <property type="entry name" value="ACP-like"/>
    <property type="match status" value="2"/>
</dbReference>
<evidence type="ECO:0000256" key="3">
    <source>
        <dbReference type="ARBA" id="ARBA00022553"/>
    </source>
</evidence>
<dbReference type="InterPro" id="IPR032821">
    <property type="entry name" value="PKS_assoc"/>
</dbReference>
<dbReference type="Gene3D" id="3.40.50.12780">
    <property type="entry name" value="N-terminal domain of ligase-like"/>
    <property type="match status" value="1"/>
</dbReference>
<dbReference type="EMBL" id="CP065668">
    <property type="protein sequence ID" value="QPS09027.1"/>
    <property type="molecule type" value="Genomic_DNA"/>
</dbReference>
<dbReference type="Pfam" id="PF16197">
    <property type="entry name" value="KAsynt_C_assoc"/>
    <property type="match status" value="1"/>
</dbReference>
<dbReference type="SUPFAM" id="SSF52777">
    <property type="entry name" value="CoA-dependent acyltransferases"/>
    <property type="match status" value="2"/>
</dbReference>
<keyword evidence="2" id="KW-0596">Phosphopantetheine</keyword>
<evidence type="ECO:0000256" key="2">
    <source>
        <dbReference type="ARBA" id="ARBA00022450"/>
    </source>
</evidence>
<dbReference type="Pfam" id="PF08659">
    <property type="entry name" value="KR"/>
    <property type="match status" value="1"/>
</dbReference>
<protein>
    <submittedName>
        <fullName evidence="11">Amino acid adenylation domain-containing protein</fullName>
    </submittedName>
</protein>
<dbReference type="InterPro" id="IPR009081">
    <property type="entry name" value="PP-bd_ACP"/>
</dbReference>
<name>A0A7T2W064_DELAC</name>
<dbReference type="Gene3D" id="3.40.366.10">
    <property type="entry name" value="Malonyl-Coenzyme A Acyl Carrier Protein, domain 2"/>
    <property type="match status" value="1"/>
</dbReference>
<feature type="domain" description="Carrier" evidence="9">
    <location>
        <begin position="1064"/>
        <end position="1141"/>
    </location>
</feature>
<dbReference type="NCBIfam" id="TIGR01733">
    <property type="entry name" value="AA-adenyl-dom"/>
    <property type="match status" value="1"/>
</dbReference>
<dbReference type="FunFam" id="3.40.47.10:FF:000019">
    <property type="entry name" value="Polyketide synthase type I"/>
    <property type="match status" value="1"/>
</dbReference>
<dbReference type="Gene3D" id="3.30.70.3290">
    <property type="match status" value="1"/>
</dbReference>
<dbReference type="FunFam" id="3.30.559.10:FF:000023">
    <property type="entry name" value="Non-ribosomal peptide synthetase"/>
    <property type="match status" value="1"/>
</dbReference>
<dbReference type="Gene3D" id="3.40.50.720">
    <property type="entry name" value="NAD(P)-binding Rossmann-like Domain"/>
    <property type="match status" value="1"/>
</dbReference>
<dbReference type="InterPro" id="IPR036291">
    <property type="entry name" value="NAD(P)-bd_dom_sf"/>
</dbReference>
<dbReference type="PROSITE" id="PS52004">
    <property type="entry name" value="KS3_2"/>
    <property type="match status" value="1"/>
</dbReference>
<dbReference type="InterPro" id="IPR057737">
    <property type="entry name" value="Condensation_MtbB-like"/>
</dbReference>
<feature type="region of interest" description="Disordered" evidence="8">
    <location>
        <begin position="1046"/>
        <end position="1065"/>
    </location>
</feature>
<dbReference type="SMART" id="SM00822">
    <property type="entry name" value="PKS_KR"/>
    <property type="match status" value="1"/>
</dbReference>
<dbReference type="InterPro" id="IPR057326">
    <property type="entry name" value="KR_dom"/>
</dbReference>
<dbReference type="InterPro" id="IPR001242">
    <property type="entry name" value="Condensation_dom"/>
</dbReference>
<dbReference type="InterPro" id="IPR014030">
    <property type="entry name" value="Ketoacyl_synth_N"/>
</dbReference>
<dbReference type="GO" id="GO:0031177">
    <property type="term" value="F:phosphopantetheine binding"/>
    <property type="evidence" value="ECO:0007669"/>
    <property type="project" value="InterPro"/>
</dbReference>
<dbReference type="Gene3D" id="3.30.559.10">
    <property type="entry name" value="Chloramphenicol acetyltransferase-like domain"/>
    <property type="match status" value="1"/>
</dbReference>
<dbReference type="Gene3D" id="3.30.300.30">
    <property type="match status" value="1"/>
</dbReference>
<feature type="domain" description="Ketosynthase family 3 (KS3)" evidence="10">
    <location>
        <begin position="6"/>
        <end position="431"/>
    </location>
</feature>
<dbReference type="InterPro" id="IPR010071">
    <property type="entry name" value="AA_adenyl_dom"/>
</dbReference>
<dbReference type="SUPFAM" id="SSF55048">
    <property type="entry name" value="Probable ACP-binding domain of malonyl-CoA ACP transacylase"/>
    <property type="match status" value="1"/>
</dbReference>
<feature type="compositionally biased region" description="Low complexity" evidence="8">
    <location>
        <begin position="1046"/>
        <end position="1063"/>
    </location>
</feature>
<dbReference type="InterPro" id="IPR013968">
    <property type="entry name" value="PKS_KR"/>
</dbReference>
<dbReference type="Pfam" id="PF00550">
    <property type="entry name" value="PP-binding"/>
    <property type="match status" value="2"/>
</dbReference>
<dbReference type="InterPro" id="IPR050091">
    <property type="entry name" value="PKS_NRPS_Biosynth_Enz"/>
</dbReference>
<comment type="similarity">
    <text evidence="6">In the C-terminal section; belongs to the NRP synthetase family.</text>
</comment>
<evidence type="ECO:0000256" key="8">
    <source>
        <dbReference type="SAM" id="MobiDB-lite"/>
    </source>
</evidence>
<dbReference type="GO" id="GO:0004312">
    <property type="term" value="F:fatty acid synthase activity"/>
    <property type="evidence" value="ECO:0007669"/>
    <property type="project" value="TreeGrafter"/>
</dbReference>
<evidence type="ECO:0000256" key="1">
    <source>
        <dbReference type="ARBA" id="ARBA00001957"/>
    </source>
</evidence>
<dbReference type="Pfam" id="PF02801">
    <property type="entry name" value="Ketoacyl-synt_C"/>
    <property type="match status" value="1"/>
</dbReference>
<proteinExistence type="inferred from homology"/>
<dbReference type="CDD" id="cd19535">
    <property type="entry name" value="Cyc_NRPS"/>
    <property type="match status" value="1"/>
</dbReference>
<evidence type="ECO:0000256" key="5">
    <source>
        <dbReference type="ARBA" id="ARBA00022679"/>
    </source>
</evidence>
<dbReference type="PROSITE" id="PS00012">
    <property type="entry name" value="PHOSPHOPANTETHEINE"/>
    <property type="match status" value="1"/>
</dbReference>
<dbReference type="InterPro" id="IPR042099">
    <property type="entry name" value="ANL_N_sf"/>
</dbReference>
<dbReference type="InterPro" id="IPR023213">
    <property type="entry name" value="CAT-like_dom_sf"/>
</dbReference>
<dbReference type="GO" id="GO:0006633">
    <property type="term" value="P:fatty acid biosynthetic process"/>
    <property type="evidence" value="ECO:0007669"/>
    <property type="project" value="TreeGrafter"/>
</dbReference>
<dbReference type="InterPro" id="IPR016039">
    <property type="entry name" value="Thiolase-like"/>
</dbReference>
<dbReference type="InterPro" id="IPR014043">
    <property type="entry name" value="Acyl_transferase_dom"/>
</dbReference>
<feature type="region of interest" description="Disordered" evidence="8">
    <location>
        <begin position="2595"/>
        <end position="2652"/>
    </location>
</feature>
<evidence type="ECO:0000256" key="4">
    <source>
        <dbReference type="ARBA" id="ARBA00022598"/>
    </source>
</evidence>
<organism evidence="11 12">
    <name type="scientific">Delftia acidovorans</name>
    <name type="common">Pseudomonas acidovorans</name>
    <name type="synonym">Comamonas acidovorans</name>
    <dbReference type="NCBI Taxonomy" id="80866"/>
    <lineage>
        <taxon>Bacteria</taxon>
        <taxon>Pseudomonadati</taxon>
        <taxon>Pseudomonadota</taxon>
        <taxon>Betaproteobacteria</taxon>
        <taxon>Burkholderiales</taxon>
        <taxon>Comamonadaceae</taxon>
        <taxon>Delftia</taxon>
    </lineage>
</organism>
<dbReference type="PANTHER" id="PTHR43775:SF51">
    <property type="entry name" value="INACTIVE PHENOLPHTHIOCEROL SYNTHESIS POLYKETIDE SYNTHASE TYPE I PKS1-RELATED"/>
    <property type="match status" value="1"/>
</dbReference>
<keyword evidence="5" id="KW-0808">Transferase</keyword>
<dbReference type="InterPro" id="IPR025110">
    <property type="entry name" value="AMP-bd_C"/>
</dbReference>
<dbReference type="InterPro" id="IPR001227">
    <property type="entry name" value="Ac_transferase_dom_sf"/>
</dbReference>
<dbReference type="SMART" id="SM01294">
    <property type="entry name" value="PKS_PP_betabranch"/>
    <property type="match status" value="1"/>
</dbReference>
<dbReference type="SUPFAM" id="SSF56801">
    <property type="entry name" value="Acetyl-CoA synthetase-like"/>
    <property type="match status" value="1"/>
</dbReference>
<keyword evidence="4" id="KW-0436">Ligase</keyword>
<dbReference type="SUPFAM" id="SSF51735">
    <property type="entry name" value="NAD(P)-binding Rossmann-fold domains"/>
    <property type="match status" value="2"/>
</dbReference>
<dbReference type="SMART" id="SM00823">
    <property type="entry name" value="PKS_PP"/>
    <property type="match status" value="2"/>
</dbReference>
<evidence type="ECO:0000259" key="9">
    <source>
        <dbReference type="PROSITE" id="PS50075"/>
    </source>
</evidence>
<feature type="compositionally biased region" description="Low complexity" evidence="8">
    <location>
        <begin position="2595"/>
        <end position="2604"/>
    </location>
</feature>
<evidence type="ECO:0000256" key="7">
    <source>
        <dbReference type="ARBA" id="ARBA00054155"/>
    </source>
</evidence>
<dbReference type="SUPFAM" id="SSF52151">
    <property type="entry name" value="FabD/lysophospholipase-like"/>
    <property type="match status" value="1"/>
</dbReference>
<dbReference type="InterPro" id="IPR020845">
    <property type="entry name" value="AMP-binding_CS"/>
</dbReference>
<gene>
    <name evidence="11" type="ORF">I6G66_02955</name>
</gene>
<dbReference type="InterPro" id="IPR020806">
    <property type="entry name" value="PKS_PP-bd"/>
</dbReference>
<keyword evidence="3" id="KW-0597">Phosphoprotein</keyword>
<dbReference type="InterPro" id="IPR006162">
    <property type="entry name" value="Ppantetheine_attach_site"/>
</dbReference>
<dbReference type="Proteomes" id="UP000594778">
    <property type="component" value="Chromosome"/>
</dbReference>
<dbReference type="PROSITE" id="PS00455">
    <property type="entry name" value="AMP_BINDING"/>
    <property type="match status" value="1"/>
</dbReference>